<dbReference type="AlphaFoldDB" id="A0AAV7PXM3"/>
<reference evidence="2" key="1">
    <citation type="journal article" date="2022" name="bioRxiv">
        <title>Sequencing and chromosome-scale assembly of the giantPleurodeles waltlgenome.</title>
        <authorList>
            <person name="Brown T."/>
            <person name="Elewa A."/>
            <person name="Iarovenko S."/>
            <person name="Subramanian E."/>
            <person name="Araus A.J."/>
            <person name="Petzold A."/>
            <person name="Susuki M."/>
            <person name="Suzuki K.-i.T."/>
            <person name="Hayashi T."/>
            <person name="Toyoda A."/>
            <person name="Oliveira C."/>
            <person name="Osipova E."/>
            <person name="Leigh N.D."/>
            <person name="Simon A."/>
            <person name="Yun M.H."/>
        </authorList>
    </citation>
    <scope>NUCLEOTIDE SEQUENCE</scope>
    <source>
        <strain evidence="2">20211129_DDA</strain>
        <tissue evidence="2">Liver</tissue>
    </source>
</reference>
<feature type="region of interest" description="Disordered" evidence="1">
    <location>
        <begin position="54"/>
        <end position="76"/>
    </location>
</feature>
<accession>A0AAV7PXM3</accession>
<proteinExistence type="predicted"/>
<evidence type="ECO:0000313" key="2">
    <source>
        <dbReference type="EMBL" id="KAJ1132841.1"/>
    </source>
</evidence>
<keyword evidence="3" id="KW-1185">Reference proteome</keyword>
<organism evidence="2 3">
    <name type="scientific">Pleurodeles waltl</name>
    <name type="common">Iberian ribbed newt</name>
    <dbReference type="NCBI Taxonomy" id="8319"/>
    <lineage>
        <taxon>Eukaryota</taxon>
        <taxon>Metazoa</taxon>
        <taxon>Chordata</taxon>
        <taxon>Craniata</taxon>
        <taxon>Vertebrata</taxon>
        <taxon>Euteleostomi</taxon>
        <taxon>Amphibia</taxon>
        <taxon>Batrachia</taxon>
        <taxon>Caudata</taxon>
        <taxon>Salamandroidea</taxon>
        <taxon>Salamandridae</taxon>
        <taxon>Pleurodelinae</taxon>
        <taxon>Pleurodeles</taxon>
    </lineage>
</organism>
<evidence type="ECO:0000256" key="1">
    <source>
        <dbReference type="SAM" id="MobiDB-lite"/>
    </source>
</evidence>
<evidence type="ECO:0000313" key="3">
    <source>
        <dbReference type="Proteomes" id="UP001066276"/>
    </source>
</evidence>
<name>A0AAV7PXM3_PLEWA</name>
<comment type="caution">
    <text evidence="2">The sequence shown here is derived from an EMBL/GenBank/DDBJ whole genome shotgun (WGS) entry which is preliminary data.</text>
</comment>
<sequence>MPQASLLQRESSVGFIIFSVGDTAVVVKHWNRKASAAATLWLVWKGAVHCGESGPIEDNPPFHHPTEVYGSSETSRGFGAREEVAVLLR</sequence>
<dbReference type="EMBL" id="JANPWB010000011">
    <property type="protein sequence ID" value="KAJ1132841.1"/>
    <property type="molecule type" value="Genomic_DNA"/>
</dbReference>
<gene>
    <name evidence="2" type="ORF">NDU88_011142</name>
</gene>
<dbReference type="Proteomes" id="UP001066276">
    <property type="component" value="Chromosome 7"/>
</dbReference>
<protein>
    <submittedName>
        <fullName evidence="2">Uncharacterized protein</fullName>
    </submittedName>
</protein>